<feature type="compositionally biased region" description="Low complexity" evidence="1">
    <location>
        <begin position="702"/>
        <end position="714"/>
    </location>
</feature>
<accession>A0AAE0EW39</accession>
<feature type="non-terminal residue" evidence="3">
    <location>
        <position position="1"/>
    </location>
</feature>
<feature type="transmembrane region" description="Helical" evidence="2">
    <location>
        <begin position="1287"/>
        <end position="1306"/>
    </location>
</feature>
<proteinExistence type="predicted"/>
<feature type="region of interest" description="Disordered" evidence="1">
    <location>
        <begin position="494"/>
        <end position="520"/>
    </location>
</feature>
<feature type="transmembrane region" description="Helical" evidence="2">
    <location>
        <begin position="1264"/>
        <end position="1281"/>
    </location>
</feature>
<name>A0AAE0EW39_9CHLO</name>
<evidence type="ECO:0000313" key="3">
    <source>
        <dbReference type="EMBL" id="KAK3241105.1"/>
    </source>
</evidence>
<dbReference type="EMBL" id="LGRX02033474">
    <property type="protein sequence ID" value="KAK3241105.1"/>
    <property type="molecule type" value="Genomic_DNA"/>
</dbReference>
<organism evidence="3 4">
    <name type="scientific">Cymbomonas tetramitiformis</name>
    <dbReference type="NCBI Taxonomy" id="36881"/>
    <lineage>
        <taxon>Eukaryota</taxon>
        <taxon>Viridiplantae</taxon>
        <taxon>Chlorophyta</taxon>
        <taxon>Pyramimonadophyceae</taxon>
        <taxon>Pyramimonadales</taxon>
        <taxon>Pyramimonadaceae</taxon>
        <taxon>Cymbomonas</taxon>
    </lineage>
</organism>
<feature type="transmembrane region" description="Helical" evidence="2">
    <location>
        <begin position="1382"/>
        <end position="1408"/>
    </location>
</feature>
<keyword evidence="2" id="KW-0472">Membrane</keyword>
<evidence type="ECO:0000256" key="2">
    <source>
        <dbReference type="SAM" id="Phobius"/>
    </source>
</evidence>
<evidence type="ECO:0000256" key="1">
    <source>
        <dbReference type="SAM" id="MobiDB-lite"/>
    </source>
</evidence>
<feature type="transmembrane region" description="Helical" evidence="2">
    <location>
        <begin position="1213"/>
        <end position="1243"/>
    </location>
</feature>
<feature type="transmembrane region" description="Helical" evidence="2">
    <location>
        <begin position="1095"/>
        <end position="1115"/>
    </location>
</feature>
<feature type="transmembrane region" description="Helical" evidence="2">
    <location>
        <begin position="1127"/>
        <end position="1146"/>
    </location>
</feature>
<dbReference type="Proteomes" id="UP001190700">
    <property type="component" value="Unassembled WGS sequence"/>
</dbReference>
<feature type="compositionally biased region" description="Polar residues" evidence="1">
    <location>
        <begin position="494"/>
        <end position="504"/>
    </location>
</feature>
<evidence type="ECO:0000313" key="4">
    <source>
        <dbReference type="Proteomes" id="UP001190700"/>
    </source>
</evidence>
<gene>
    <name evidence="3" type="ORF">CYMTET_49101</name>
</gene>
<protein>
    <submittedName>
        <fullName evidence="3">Uncharacterized protein</fullName>
    </submittedName>
</protein>
<reference evidence="3 4" key="1">
    <citation type="journal article" date="2015" name="Genome Biol. Evol.">
        <title>Comparative Genomics of a Bacterivorous Green Alga Reveals Evolutionary Causalities and Consequences of Phago-Mixotrophic Mode of Nutrition.</title>
        <authorList>
            <person name="Burns J.A."/>
            <person name="Paasch A."/>
            <person name="Narechania A."/>
            <person name="Kim E."/>
        </authorList>
    </citation>
    <scope>NUCLEOTIDE SEQUENCE [LARGE SCALE GENOMIC DNA]</scope>
    <source>
        <strain evidence="3 4">PLY_AMNH</strain>
    </source>
</reference>
<feature type="compositionally biased region" description="Basic and acidic residues" evidence="1">
    <location>
        <begin position="594"/>
        <end position="611"/>
    </location>
</feature>
<keyword evidence="4" id="KW-1185">Reference proteome</keyword>
<feature type="region of interest" description="Disordered" evidence="1">
    <location>
        <begin position="591"/>
        <end position="642"/>
    </location>
</feature>
<comment type="caution">
    <text evidence="3">The sequence shown here is derived from an EMBL/GenBank/DDBJ whole genome shotgun (WGS) entry which is preliminary data.</text>
</comment>
<keyword evidence="2" id="KW-1133">Transmembrane helix</keyword>
<sequence>LRVRGGVRLSSWIQTEDKAFDILGGIVAEAENPASDAIISTDTSNALGNGLSSLVMAGVVNPALDPAAPNPAARGLSTLSAMAGTLSAGMVDGEDAAMMASDVLTMRTQQEDLTDPNSRAFAAPLDTPGGLSSVSFPASLGEELARRRRRYLMSDTVGSTAINLFTSTVDPHANLTADANATRGLRRALLQALDEAVENDAPEAASVSAVVTSIGLSAGGVEVAVSGLEMGITFTLPVDKGGGSEGGGNRSAPAQCAYYDEAKATYSREGCVALPAPAPPEVLLQWRTLNVSKVDGRLERMWEVDSASSSSWFLSGCEESFDAVYPEYIGTDAGMRKYLGEGCVAADPENNASCWWQWESQAFVGAGCEWGSHVHCLCTHLTDFKATQDQELGSAEPPKGSFISAEDMAALSPSDLVKSALLLGILVGLMGGCFLLAQLSNYLHMTEKEGVFRQLLRHYGSDRLWFQYAGGNVWTWSLTLEETYGTGATLAVENSGNHPGTTQLDKPGAAGIPEPGEEAWTGQDVGLGAYHLDSADKGMICGKTLAGVGIATSSLDARSTLEATSDPLGSCRSQPVTEAHQIRKLMDDDAEEREDLHEMHRSKLPKREHSVAESGPRGVKQPPKSFLKPSKLQRHQQGHHASDVDALGLASLIAHVSQQRLVHHKIPRMAIDTGDGKSKIQKNKSKYLPQLDLGLAESQSLRRTPLLTPPSLDLDAIHNPPHGDERAENHQPPSNHRNKFQIVGKQIILVQRILQAVHREDLTASSELCRVMGLDFTGLMLAMPVAMLKKQAEESSTLKGAHIRTMLDSTKMKGRKGGKEQAIEAGDAGAGGPIIPASSIKPSYPSRTYTKGATSVLSFERLMGTSLVHAYLSLHSVLVEELQLKHLDPASSLRWSCPEGKDFNWFNLMFQELLALGKKPGWYLRAQLFNLVFLRDKSGGYQLSQELADTLRAGVPRDSLEGTPNPMFDLEELHRTLPAALSSACKMEGGEEEAQHVWATMLALALYDHLPFKWTMNPEAPPRDRITLGAVLEEWLEGHAVSSTIATLRGQAADRVVEWQDAHVAGLTELRERLEPSGAGLSKQKAPLWERTLKWVTGSLFFIVSSHPLVAIYLVKPMEAFSRAERLIVQVNVFVVMLSCCMAFYYSKAITTCVDFQSYVGCPNPNADAPDCFGLTMCMDIMIMKKDEMYPEEVRSGVFVFMGFPQNTWMGRIWTVLIINAVLIPVNVFLMALFSLSGASAAAPGHFGMDVAAKTSQLMGPNRGAALTNLFMVLYAVFFDIKILTKAMAMLFMAIFAMLFKPVGLVTKWIKPVLRQFVFVSRWLSKCREYLWSKGVSFDISVRSCWAFGGERKHQIKSPYQDPVHKHQIRVEGMMGETADKVAYSCLALFWGMTIWVLLTLGMQIRLIMGPDAETDLVKAWAMTLLFEQFGIKALKLLMVRSTGRSIAKQYDKMMTGKELFDIIEWYEGYIMNFPLSYFPVEQDADAFFGNSVRFKVDGKDDTKLGIFVVYLQTPFENAGVDVASFDLFDDTTREVLEFANTLVHNTLFEVIEPGSGAGVYFVSTDFASERDGRRALLDLVKGCIPLGVRTSHQARSAFHSGCATLLHLHLLRVVSSHLMVRVGEPHGGMETDEDEDLRYTHIVLGRERRGPAAEVKCGAFSFCPDPSDVVDGETDIGAVDKLGLRIAPAERANMDYLRQHTRLFFEDLEKNGPPEWLAINTHKIWH</sequence>
<keyword evidence="2" id="KW-0812">Transmembrane</keyword>
<feature type="region of interest" description="Disordered" evidence="1">
    <location>
        <begin position="702"/>
        <end position="737"/>
    </location>
</feature>